<dbReference type="EMBL" id="SMAN01000014">
    <property type="protein sequence ID" value="TCT20351.1"/>
    <property type="molecule type" value="Genomic_DNA"/>
</dbReference>
<evidence type="ECO:0000256" key="1">
    <source>
        <dbReference type="ARBA" id="ARBA00022679"/>
    </source>
</evidence>
<dbReference type="OrthoDB" id="2665328at2"/>
<sequence length="156" mass="18137">MIIEKISHQTAEGAKTVILEGFSEYFSEVREDFNPDLHDIVSTYSQKGYIFLVGLIDQKVICTGALIREDEQTGRMVRLSVAKAYRRQGLAKRMIEELEKQAFILGYSKIVIETTRGWEKPIRLYLDLGYQIDYTTSDQVHFVKKRLSTDQKFFDK</sequence>
<dbReference type="Proteomes" id="UP000294650">
    <property type="component" value="Unassembled WGS sequence"/>
</dbReference>
<evidence type="ECO:0000313" key="3">
    <source>
        <dbReference type="EMBL" id="TCT20351.1"/>
    </source>
</evidence>
<name>A0A4R3MXQ5_9BACI</name>
<dbReference type="PANTHER" id="PTHR13947">
    <property type="entry name" value="GNAT FAMILY N-ACETYLTRANSFERASE"/>
    <property type="match status" value="1"/>
</dbReference>
<reference evidence="3 4" key="1">
    <citation type="submission" date="2019-03" db="EMBL/GenBank/DDBJ databases">
        <title>Genomic Encyclopedia of Type Strains, Phase IV (KMG-IV): sequencing the most valuable type-strain genomes for metagenomic binning, comparative biology and taxonomic classification.</title>
        <authorList>
            <person name="Goeker M."/>
        </authorList>
    </citation>
    <scope>NUCLEOTIDE SEQUENCE [LARGE SCALE GENOMIC DNA]</scope>
    <source>
        <strain evidence="3 4">DSM 25894</strain>
    </source>
</reference>
<dbReference type="InterPro" id="IPR050769">
    <property type="entry name" value="NAT_camello-type"/>
</dbReference>
<gene>
    <name evidence="3" type="ORF">EDD68_11433</name>
</gene>
<dbReference type="InterPro" id="IPR000182">
    <property type="entry name" value="GNAT_dom"/>
</dbReference>
<dbReference type="CDD" id="cd04301">
    <property type="entry name" value="NAT_SF"/>
    <property type="match status" value="1"/>
</dbReference>
<dbReference type="SUPFAM" id="SSF55729">
    <property type="entry name" value="Acyl-CoA N-acyltransferases (Nat)"/>
    <property type="match status" value="1"/>
</dbReference>
<dbReference type="Gene3D" id="3.40.630.30">
    <property type="match status" value="1"/>
</dbReference>
<evidence type="ECO:0000259" key="2">
    <source>
        <dbReference type="PROSITE" id="PS51186"/>
    </source>
</evidence>
<protein>
    <submittedName>
        <fullName evidence="3">Acetyltransferase (GNAT) family protein</fullName>
    </submittedName>
</protein>
<evidence type="ECO:0000313" key="4">
    <source>
        <dbReference type="Proteomes" id="UP000294650"/>
    </source>
</evidence>
<comment type="caution">
    <text evidence="3">The sequence shown here is derived from an EMBL/GenBank/DDBJ whole genome shotgun (WGS) entry which is preliminary data.</text>
</comment>
<accession>A0A4R3MXQ5</accession>
<dbReference type="AlphaFoldDB" id="A0A4R3MXQ5"/>
<dbReference type="GO" id="GO:0008080">
    <property type="term" value="F:N-acetyltransferase activity"/>
    <property type="evidence" value="ECO:0007669"/>
    <property type="project" value="InterPro"/>
</dbReference>
<proteinExistence type="predicted"/>
<organism evidence="3 4">
    <name type="scientific">Melghiribacillus thermohalophilus</name>
    <dbReference type="NCBI Taxonomy" id="1324956"/>
    <lineage>
        <taxon>Bacteria</taxon>
        <taxon>Bacillati</taxon>
        <taxon>Bacillota</taxon>
        <taxon>Bacilli</taxon>
        <taxon>Bacillales</taxon>
        <taxon>Bacillaceae</taxon>
        <taxon>Melghiribacillus</taxon>
    </lineage>
</organism>
<feature type="domain" description="N-acetyltransferase" evidence="2">
    <location>
        <begin position="1"/>
        <end position="148"/>
    </location>
</feature>
<keyword evidence="1 3" id="KW-0808">Transferase</keyword>
<dbReference type="PANTHER" id="PTHR13947:SF37">
    <property type="entry name" value="LD18367P"/>
    <property type="match status" value="1"/>
</dbReference>
<dbReference type="PROSITE" id="PS51186">
    <property type="entry name" value="GNAT"/>
    <property type="match status" value="1"/>
</dbReference>
<dbReference type="RefSeq" id="WP_132372131.1">
    <property type="nucleotide sequence ID" value="NZ_SMAN01000014.1"/>
</dbReference>
<dbReference type="InterPro" id="IPR016181">
    <property type="entry name" value="Acyl_CoA_acyltransferase"/>
</dbReference>
<dbReference type="Pfam" id="PF00583">
    <property type="entry name" value="Acetyltransf_1"/>
    <property type="match status" value="1"/>
</dbReference>
<keyword evidence="4" id="KW-1185">Reference proteome</keyword>